<protein>
    <recommendedName>
        <fullName evidence="5">Tetratricopeptide repeat protein</fullName>
    </recommendedName>
</protein>
<reference evidence="4" key="1">
    <citation type="submission" date="2017-02" db="EMBL/GenBank/DDBJ databases">
        <title>Comparative genomics and description of representatives of a novel lineage of planctomycetes thriving in anoxic sediments.</title>
        <authorList>
            <person name="Spring S."/>
            <person name="Bunk B."/>
            <person name="Sproer C."/>
        </authorList>
    </citation>
    <scope>NUCLEOTIDE SEQUENCE [LARGE SCALE GENOMIC DNA]</scope>
    <source>
        <strain evidence="4">ST-NAGAB-D1</strain>
    </source>
</reference>
<gene>
    <name evidence="3" type="ORF">STSP2_00143</name>
</gene>
<dbReference type="InterPro" id="IPR011990">
    <property type="entry name" value="TPR-like_helical_dom_sf"/>
</dbReference>
<keyword evidence="2" id="KW-0732">Signal</keyword>
<evidence type="ECO:0000256" key="1">
    <source>
        <dbReference type="SAM" id="MobiDB-lite"/>
    </source>
</evidence>
<dbReference type="STRING" id="1936003.STSP2_00143"/>
<feature type="region of interest" description="Disordered" evidence="1">
    <location>
        <begin position="27"/>
        <end position="51"/>
    </location>
</feature>
<dbReference type="Proteomes" id="UP000189674">
    <property type="component" value="Chromosome"/>
</dbReference>
<accession>A0A1U9NGR7</accession>
<dbReference type="RefSeq" id="WP_146658904.1">
    <property type="nucleotide sequence ID" value="NZ_CP019791.1"/>
</dbReference>
<evidence type="ECO:0000313" key="4">
    <source>
        <dbReference type="Proteomes" id="UP000189674"/>
    </source>
</evidence>
<keyword evidence="4" id="KW-1185">Reference proteome</keyword>
<name>A0A1U9NGR7_9BACT</name>
<evidence type="ECO:0008006" key="5">
    <source>
        <dbReference type="Google" id="ProtNLM"/>
    </source>
</evidence>
<feature type="chain" id="PRO_5012346505" description="Tetratricopeptide repeat protein" evidence="2">
    <location>
        <begin position="23"/>
        <end position="495"/>
    </location>
</feature>
<feature type="compositionally biased region" description="Polar residues" evidence="1">
    <location>
        <begin position="27"/>
        <end position="41"/>
    </location>
</feature>
<feature type="region of interest" description="Disordered" evidence="1">
    <location>
        <begin position="292"/>
        <end position="316"/>
    </location>
</feature>
<organism evidence="3 4">
    <name type="scientific">Anaerohalosphaera lusitana</name>
    <dbReference type="NCBI Taxonomy" id="1936003"/>
    <lineage>
        <taxon>Bacteria</taxon>
        <taxon>Pseudomonadati</taxon>
        <taxon>Planctomycetota</taxon>
        <taxon>Phycisphaerae</taxon>
        <taxon>Sedimentisphaerales</taxon>
        <taxon>Anaerohalosphaeraceae</taxon>
        <taxon>Anaerohalosphaera</taxon>
    </lineage>
</organism>
<dbReference type="AlphaFoldDB" id="A0A1U9NGR7"/>
<dbReference type="KEGG" id="alus:STSP2_00143"/>
<sequence length="495" mass="56030" precursor="true">MTLRYKILAAALVVLISFVTFAQPQRGSNRSHLLNPTQPVTAGQRGLRRSTSEIDYQNRNLLITGNVAGNRNFRGNVPYQSQYEFRGSLGSDDLNDFIRRSADPIYDRNPGTYTPYYLPSQTVTTLQRSGQSGLQSPTLLDPSVMNVYQVARPQDLESLTFTGTRDYFTGSTDDLERELDLQLSVLQVDEYQERELSPTDITSLVERDDLKPQRIEDMDEDEQDLRRGELERLERKFDESLEPIEPDEPLEPLTPEEMVEMQKEGRVIRERREAVEPEVLDEEEGDGMEVLPEEKMEEAEPEEGEEPVEEPELTPSQKARAREILEEYGSFEAFAEERYDKHMSRANGLLEEGKFYKAADAFDLAAIYKSKEPDVYAGKSLALFASGSYVTSSYLLQRTLKMEPGYVEEDVDLEELMGGKAKLSERVKDLQSWYDRNNAPELALLLSYVHYQMGDYDQARAILEQAGETVEGSEAVQLIEGAIEKAVKSSGGSGS</sequence>
<dbReference type="SUPFAM" id="SSF48452">
    <property type="entry name" value="TPR-like"/>
    <property type="match status" value="1"/>
</dbReference>
<proteinExistence type="predicted"/>
<dbReference type="Gene3D" id="1.25.40.10">
    <property type="entry name" value="Tetratricopeptide repeat domain"/>
    <property type="match status" value="1"/>
</dbReference>
<evidence type="ECO:0000313" key="3">
    <source>
        <dbReference type="EMBL" id="AQT67005.1"/>
    </source>
</evidence>
<feature type="compositionally biased region" description="Acidic residues" evidence="1">
    <location>
        <begin position="295"/>
        <end position="312"/>
    </location>
</feature>
<feature type="signal peptide" evidence="2">
    <location>
        <begin position="1"/>
        <end position="22"/>
    </location>
</feature>
<evidence type="ECO:0000256" key="2">
    <source>
        <dbReference type="SAM" id="SignalP"/>
    </source>
</evidence>
<dbReference type="EMBL" id="CP019791">
    <property type="protein sequence ID" value="AQT67005.1"/>
    <property type="molecule type" value="Genomic_DNA"/>
</dbReference>
<feature type="compositionally biased region" description="Acidic residues" evidence="1">
    <location>
        <begin position="240"/>
        <end position="250"/>
    </location>
</feature>
<dbReference type="OrthoDB" id="278459at2"/>
<feature type="region of interest" description="Disordered" evidence="1">
    <location>
        <begin position="233"/>
        <end position="256"/>
    </location>
</feature>